<keyword evidence="2" id="KW-1185">Reference proteome</keyword>
<protein>
    <submittedName>
        <fullName evidence="1">Uncharacterized protein</fullName>
    </submittedName>
</protein>
<name>A0A2G8TLI6_9BURK</name>
<dbReference type="Proteomes" id="UP000230390">
    <property type="component" value="Unassembled WGS sequence"/>
</dbReference>
<dbReference type="EMBL" id="PDOC01000001">
    <property type="protein sequence ID" value="PIL46920.1"/>
    <property type="molecule type" value="Genomic_DNA"/>
</dbReference>
<dbReference type="AlphaFoldDB" id="A0A2G8TLI6"/>
<sequence length="179" mass="19717">MYRQTYMTFGIDRQGVALVAEFVMNDRPGQQIESMLSYSYFEDLDREGRDYTRRLIGLLTLMMMQYSSPEVMSRHAVGPITPATQIITHGSAVGVVDENALMSTHLMLSLDPAAEALELEIVERGGDKRILRRVAVRRVAAADLAERGGDAAAMDVGAIVLEMLKDLYPASFAGFPTLA</sequence>
<proteinExistence type="predicted"/>
<dbReference type="RefSeq" id="WP_099786723.1">
    <property type="nucleotide sequence ID" value="NZ_JBHLYV010000100.1"/>
</dbReference>
<gene>
    <name evidence="1" type="ORF">CR105_01865</name>
</gene>
<comment type="caution">
    <text evidence="1">The sequence shown here is derived from an EMBL/GenBank/DDBJ whole genome shotgun (WGS) entry which is preliminary data.</text>
</comment>
<accession>A0A2G8TLI6</accession>
<evidence type="ECO:0000313" key="2">
    <source>
        <dbReference type="Proteomes" id="UP000230390"/>
    </source>
</evidence>
<organism evidence="1 2">
    <name type="scientific">Massilia eurypsychrophila</name>
    <dbReference type="NCBI Taxonomy" id="1485217"/>
    <lineage>
        <taxon>Bacteria</taxon>
        <taxon>Pseudomonadati</taxon>
        <taxon>Pseudomonadota</taxon>
        <taxon>Betaproteobacteria</taxon>
        <taxon>Burkholderiales</taxon>
        <taxon>Oxalobacteraceae</taxon>
        <taxon>Telluria group</taxon>
        <taxon>Massilia</taxon>
    </lineage>
</organism>
<evidence type="ECO:0000313" key="1">
    <source>
        <dbReference type="EMBL" id="PIL46920.1"/>
    </source>
</evidence>
<reference evidence="1 2" key="1">
    <citation type="submission" date="2017-10" db="EMBL/GenBank/DDBJ databases">
        <title>Massilia psychrophilum sp. nov., a novel purple-pigmented bacterium isolated from Tianshan glacier, Xinjiang Municipality, China.</title>
        <authorList>
            <person name="Wang H."/>
        </authorList>
    </citation>
    <scope>NUCLEOTIDE SEQUENCE [LARGE SCALE GENOMIC DNA]</scope>
    <source>
        <strain evidence="1 2">JCM 30074</strain>
    </source>
</reference>